<keyword evidence="3" id="KW-1185">Reference proteome</keyword>
<dbReference type="Proteomes" id="UP001287286">
    <property type="component" value="Unassembled WGS sequence"/>
</dbReference>
<dbReference type="EMBL" id="JAWRVI010000005">
    <property type="protein sequence ID" value="KAK4093512.1"/>
    <property type="molecule type" value="Genomic_DNA"/>
</dbReference>
<gene>
    <name evidence="2" type="ORF">Purlil1_1846</name>
</gene>
<comment type="caution">
    <text evidence="2">The sequence shown here is derived from an EMBL/GenBank/DDBJ whole genome shotgun (WGS) entry which is preliminary data.</text>
</comment>
<feature type="region of interest" description="Disordered" evidence="1">
    <location>
        <begin position="224"/>
        <end position="247"/>
    </location>
</feature>
<reference evidence="2 3" key="1">
    <citation type="journal article" date="2024" name="Microbiol. Resour. Announc.">
        <title>Genome annotations for the ascomycete fungi Trichoderma harzianum, Trichoderma aggressivum, and Purpureocillium lilacinum.</title>
        <authorList>
            <person name="Beijen E.P.W."/>
            <person name="Ohm R.A."/>
        </authorList>
    </citation>
    <scope>NUCLEOTIDE SEQUENCE [LARGE SCALE GENOMIC DNA]</scope>
    <source>
        <strain evidence="2 3">CBS 150709</strain>
    </source>
</reference>
<accession>A0ABR0CB75</accession>
<evidence type="ECO:0000313" key="2">
    <source>
        <dbReference type="EMBL" id="KAK4093512.1"/>
    </source>
</evidence>
<proteinExistence type="predicted"/>
<protein>
    <submittedName>
        <fullName evidence="2">Uncharacterized protein</fullName>
    </submittedName>
</protein>
<evidence type="ECO:0000256" key="1">
    <source>
        <dbReference type="SAM" id="MobiDB-lite"/>
    </source>
</evidence>
<sequence>MTATNIQFSLGRKNGGAAATRAVIATLLVALSALSGKSPQTPLRVATFAHVGRGKSGPDRDRPRRRLPGSWMPTMASWHSFFSFLVRDTSSQTHMPANAHQLPPPVQATDKRPASRCKGPVTLAATTSQPDGHPASCRPHQLAVAPALASRLPVVTPPNPSTAKVGGAPANTQHETWPCFTKGWLVSAFGCQGSALETAWKFNPSTTSGGLAWLGSPRIPGCRRAGGPWHPRTPGSRTGSPRGATMQGSPFAASWEAFAAPALECPDGRSSRMRGKPGRARQLMGSEFLFIHSSIGEPRLERATAERKPCWNSQATSARAKPQRRAVGFGLRETRQPAPPRFSVGQCLEWHARIPAFRSMPSALFQMSRLEQASSACRQTRGREDGLGWPIASPWGEVHLGCPTRPRSVGQGPRV</sequence>
<feature type="region of interest" description="Disordered" evidence="1">
    <location>
        <begin position="306"/>
        <end position="325"/>
    </location>
</feature>
<feature type="region of interest" description="Disordered" evidence="1">
    <location>
        <begin position="94"/>
        <end position="116"/>
    </location>
</feature>
<evidence type="ECO:0000313" key="3">
    <source>
        <dbReference type="Proteomes" id="UP001287286"/>
    </source>
</evidence>
<organism evidence="2 3">
    <name type="scientific">Purpureocillium lilacinum</name>
    <name type="common">Paecilomyces lilacinus</name>
    <dbReference type="NCBI Taxonomy" id="33203"/>
    <lineage>
        <taxon>Eukaryota</taxon>
        <taxon>Fungi</taxon>
        <taxon>Dikarya</taxon>
        <taxon>Ascomycota</taxon>
        <taxon>Pezizomycotina</taxon>
        <taxon>Sordariomycetes</taxon>
        <taxon>Hypocreomycetidae</taxon>
        <taxon>Hypocreales</taxon>
        <taxon>Ophiocordycipitaceae</taxon>
        <taxon>Purpureocillium</taxon>
    </lineage>
</organism>
<name>A0ABR0CB75_PURLI</name>